<feature type="domain" description="Protein translocase subunit SecDF P1" evidence="11">
    <location>
        <begin position="71"/>
        <end position="132"/>
    </location>
</feature>
<dbReference type="GO" id="GO:0006605">
    <property type="term" value="P:protein targeting"/>
    <property type="evidence" value="ECO:0007669"/>
    <property type="project" value="UniProtKB-UniRule"/>
</dbReference>
<comment type="caution">
    <text evidence="13">The sequence shown here is derived from an EMBL/GenBank/DDBJ whole genome shotgun (WGS) entry which is preliminary data.</text>
</comment>
<keyword evidence="8 9" id="KW-0472">Membrane</keyword>
<accession>A0A8J3IR20</accession>
<dbReference type="SUPFAM" id="SSF82866">
    <property type="entry name" value="Multidrug efflux transporter AcrB transmembrane domain"/>
    <property type="match status" value="1"/>
</dbReference>
<dbReference type="GO" id="GO:0065002">
    <property type="term" value="P:intracellular protein transmembrane transport"/>
    <property type="evidence" value="ECO:0007669"/>
    <property type="project" value="UniProtKB-UniRule"/>
</dbReference>
<gene>
    <name evidence="9 13" type="primary">secD</name>
    <name evidence="13" type="ORF">KSF_053730</name>
</gene>
<evidence type="ECO:0000256" key="8">
    <source>
        <dbReference type="ARBA" id="ARBA00023136"/>
    </source>
</evidence>
<evidence type="ECO:0000313" key="13">
    <source>
        <dbReference type="EMBL" id="GHO95325.1"/>
    </source>
</evidence>
<dbReference type="InterPro" id="IPR005791">
    <property type="entry name" value="SecD"/>
</dbReference>
<evidence type="ECO:0000256" key="4">
    <source>
        <dbReference type="ARBA" id="ARBA00022692"/>
    </source>
</evidence>
<comment type="similarity">
    <text evidence="9">Belongs to the SecD/SecF family. SecD subfamily.</text>
</comment>
<feature type="transmembrane region" description="Helical" evidence="9">
    <location>
        <begin position="326"/>
        <end position="347"/>
    </location>
</feature>
<dbReference type="InterPro" id="IPR001036">
    <property type="entry name" value="Acrflvin-R"/>
</dbReference>
<evidence type="ECO:0000256" key="3">
    <source>
        <dbReference type="ARBA" id="ARBA00022475"/>
    </source>
</evidence>
<dbReference type="FunFam" id="1.20.1640.10:FF:000004">
    <property type="entry name" value="Protein translocase subunit SecD"/>
    <property type="match status" value="1"/>
</dbReference>
<keyword evidence="14" id="KW-1185">Reference proteome</keyword>
<proteinExistence type="inferred from homology"/>
<evidence type="ECO:0000256" key="9">
    <source>
        <dbReference type="HAMAP-Rule" id="MF_01463"/>
    </source>
</evidence>
<dbReference type="InterPro" id="IPR055344">
    <property type="entry name" value="SecD_SecF_C_bact"/>
</dbReference>
<evidence type="ECO:0000256" key="1">
    <source>
        <dbReference type="ARBA" id="ARBA00004651"/>
    </source>
</evidence>
<evidence type="ECO:0000256" key="5">
    <source>
        <dbReference type="ARBA" id="ARBA00022927"/>
    </source>
</evidence>
<dbReference type="GO" id="GO:0005886">
    <property type="term" value="C:plasma membrane"/>
    <property type="evidence" value="ECO:0007669"/>
    <property type="project" value="UniProtKB-SubCell"/>
</dbReference>
<dbReference type="HAMAP" id="MF_01463_B">
    <property type="entry name" value="SecD_B"/>
    <property type="match status" value="1"/>
</dbReference>
<dbReference type="Gene3D" id="3.30.70.3220">
    <property type="match status" value="1"/>
</dbReference>
<dbReference type="InterPro" id="IPR048631">
    <property type="entry name" value="SecD_1st"/>
</dbReference>
<protein>
    <recommendedName>
        <fullName evidence="9">Protein translocase subunit SecD</fullName>
    </recommendedName>
</protein>
<dbReference type="NCBIfam" id="TIGR00916">
    <property type="entry name" value="2A0604s01"/>
    <property type="match status" value="1"/>
</dbReference>
<feature type="domain" description="Protein export membrane protein SecD/SecF C-terminal" evidence="10">
    <location>
        <begin position="255"/>
        <end position="427"/>
    </location>
</feature>
<keyword evidence="5 9" id="KW-0653">Protein transport</keyword>
<dbReference type="Pfam" id="PF22599">
    <property type="entry name" value="SecDF_P1_head"/>
    <property type="match status" value="1"/>
</dbReference>
<dbReference type="NCBIfam" id="TIGR01129">
    <property type="entry name" value="secD"/>
    <property type="match status" value="1"/>
</dbReference>
<name>A0A8J3IR20_9CHLR</name>
<dbReference type="InterPro" id="IPR048634">
    <property type="entry name" value="SecD_SecF_C"/>
</dbReference>
<dbReference type="Pfam" id="PF21760">
    <property type="entry name" value="SecD_1st"/>
    <property type="match status" value="1"/>
</dbReference>
<evidence type="ECO:0000259" key="12">
    <source>
        <dbReference type="Pfam" id="PF22599"/>
    </source>
</evidence>
<dbReference type="Gene3D" id="1.20.1640.10">
    <property type="entry name" value="Multidrug efflux transporter AcrB transmembrane domain"/>
    <property type="match status" value="1"/>
</dbReference>
<dbReference type="GO" id="GO:0043952">
    <property type="term" value="P:protein transport by the Sec complex"/>
    <property type="evidence" value="ECO:0007669"/>
    <property type="project" value="UniProtKB-UniRule"/>
</dbReference>
<evidence type="ECO:0000256" key="2">
    <source>
        <dbReference type="ARBA" id="ARBA00022448"/>
    </source>
</evidence>
<keyword evidence="7 9" id="KW-0811">Translocation</keyword>
<comment type="subunit">
    <text evidence="9">Forms a complex with SecF. Part of the essential Sec protein translocation apparatus which comprises SecA, SecYEG and auxiliary proteins SecDF. Other proteins may also be involved.</text>
</comment>
<dbReference type="AlphaFoldDB" id="A0A8J3IR20"/>
<organism evidence="13 14">
    <name type="scientific">Reticulibacter mediterranei</name>
    <dbReference type="NCBI Taxonomy" id="2778369"/>
    <lineage>
        <taxon>Bacteria</taxon>
        <taxon>Bacillati</taxon>
        <taxon>Chloroflexota</taxon>
        <taxon>Ktedonobacteria</taxon>
        <taxon>Ktedonobacterales</taxon>
        <taxon>Reticulibacteraceae</taxon>
        <taxon>Reticulibacter</taxon>
    </lineage>
</organism>
<sequence length="461" mass="49429">MRRGTLTLLFFIILLTLGASYVVFWPNAGANEKPLYGINNPFTIHEGLDLKGGIQVLLVPKAGQDTSDENMDAARIRIEQRVNGGLGVNEPTIRIQRTNGEPSISVELPGFSGNQQEAIQNLLKTGTLEFWNTGQTSVPEGTTLNPSDYAQYNPGGKALFTGNDLDPSSLKVGQDPQTGSYLIEFAMKGDAIGRLSKFTASNIGSYFTITLDKSVISSPVIQSQLPGSGQITGRFTLTQAQQLVNVLKYGALPISFTIASQQSIGPTLGQDSINKSMIAGAIGLGVVILFMLLYYRLPGFLADIALVLYSIFTFAIFKMIPVTLTLPGIAGFVLSIGMAVDANILIFERMKEELRDGRLLASAIDIGWKRAWPSIRDSNIATMITCAVLYGFGTNFGATIIVGFATTLFLGVVISMFTAITVTRTFLNLLVPTGVINHPALFGLPAGSLASATLARRNSTV</sequence>
<dbReference type="InterPro" id="IPR022813">
    <property type="entry name" value="SecD/SecF_arch_bac"/>
</dbReference>
<keyword evidence="2 9" id="KW-0813">Transport</keyword>
<reference evidence="13" key="1">
    <citation type="submission" date="2020-10" db="EMBL/GenBank/DDBJ databases">
        <title>Taxonomic study of unclassified bacteria belonging to the class Ktedonobacteria.</title>
        <authorList>
            <person name="Yabe S."/>
            <person name="Wang C.M."/>
            <person name="Zheng Y."/>
            <person name="Sakai Y."/>
            <person name="Cavaletti L."/>
            <person name="Monciardini P."/>
            <person name="Donadio S."/>
        </authorList>
    </citation>
    <scope>NUCLEOTIDE SEQUENCE</scope>
    <source>
        <strain evidence="13">ID150040</strain>
    </source>
</reference>
<comment type="subcellular location">
    <subcellularLocation>
        <location evidence="1 9">Cell membrane</location>
        <topology evidence="1 9">Multi-pass membrane protein</topology>
    </subcellularLocation>
</comment>
<dbReference type="PANTHER" id="PTHR30081:SF1">
    <property type="entry name" value="PROTEIN TRANSLOCASE SUBUNIT SECD"/>
    <property type="match status" value="1"/>
</dbReference>
<evidence type="ECO:0000313" key="14">
    <source>
        <dbReference type="Proteomes" id="UP000597444"/>
    </source>
</evidence>
<dbReference type="PRINTS" id="PR00702">
    <property type="entry name" value="ACRIFLAVINRP"/>
</dbReference>
<keyword evidence="6 9" id="KW-1133">Transmembrane helix</keyword>
<keyword evidence="3 9" id="KW-1003">Cell membrane</keyword>
<dbReference type="InterPro" id="IPR054384">
    <property type="entry name" value="SecDF_P1_head"/>
</dbReference>
<comment type="caution">
    <text evidence="9">Lacks conserved residue(s) required for the propagation of feature annotation.</text>
</comment>
<dbReference type="Pfam" id="PF02355">
    <property type="entry name" value="SecD_SecF_C"/>
    <property type="match status" value="1"/>
</dbReference>
<evidence type="ECO:0000259" key="11">
    <source>
        <dbReference type="Pfam" id="PF21760"/>
    </source>
</evidence>
<feature type="domain" description="SecDF P1 head subdomain" evidence="12">
    <location>
        <begin position="157"/>
        <end position="254"/>
    </location>
</feature>
<dbReference type="Proteomes" id="UP000597444">
    <property type="component" value="Unassembled WGS sequence"/>
</dbReference>
<feature type="transmembrane region" description="Helical" evidence="9">
    <location>
        <begin position="277"/>
        <end position="295"/>
    </location>
</feature>
<dbReference type="GO" id="GO:0015450">
    <property type="term" value="F:protein-transporting ATPase activity"/>
    <property type="evidence" value="ECO:0007669"/>
    <property type="project" value="InterPro"/>
</dbReference>
<comment type="function">
    <text evidence="9">Part of the Sec protein translocase complex. Interacts with the SecYEG preprotein conducting channel. SecDF uses the proton motive force (PMF) to complete protein translocation after the ATP-dependent function of SecA.</text>
</comment>
<keyword evidence="4 9" id="KW-0812">Transmembrane</keyword>
<evidence type="ECO:0000256" key="7">
    <source>
        <dbReference type="ARBA" id="ARBA00023010"/>
    </source>
</evidence>
<dbReference type="EMBL" id="BNJK01000001">
    <property type="protein sequence ID" value="GHO95325.1"/>
    <property type="molecule type" value="Genomic_DNA"/>
</dbReference>
<feature type="transmembrane region" description="Helical" evidence="9">
    <location>
        <begin position="300"/>
        <end position="320"/>
    </location>
</feature>
<evidence type="ECO:0000259" key="10">
    <source>
        <dbReference type="Pfam" id="PF02355"/>
    </source>
</evidence>
<dbReference type="RefSeq" id="WP_220206010.1">
    <property type="nucleotide sequence ID" value="NZ_BNJK01000001.1"/>
</dbReference>
<dbReference type="PANTHER" id="PTHR30081">
    <property type="entry name" value="PROTEIN-EXPORT MEMBRANE PROTEIN SEC"/>
    <property type="match status" value="1"/>
</dbReference>
<evidence type="ECO:0000256" key="6">
    <source>
        <dbReference type="ARBA" id="ARBA00022989"/>
    </source>
</evidence>